<reference evidence="1" key="2">
    <citation type="submission" date="2025-09" db="UniProtKB">
        <authorList>
            <consortium name="EnsemblPlants"/>
        </authorList>
    </citation>
    <scope>IDENTIFICATION</scope>
</reference>
<protein>
    <submittedName>
        <fullName evidence="1">Uncharacterized protein</fullName>
    </submittedName>
</protein>
<evidence type="ECO:0000313" key="2">
    <source>
        <dbReference type="Proteomes" id="UP001732700"/>
    </source>
</evidence>
<dbReference type="Proteomes" id="UP001732700">
    <property type="component" value="Chromosome 5D"/>
</dbReference>
<name>A0ACD5Y8R0_AVESA</name>
<reference evidence="1" key="1">
    <citation type="submission" date="2021-05" db="EMBL/GenBank/DDBJ databases">
        <authorList>
            <person name="Scholz U."/>
            <person name="Mascher M."/>
            <person name="Fiebig A."/>
        </authorList>
    </citation>
    <scope>NUCLEOTIDE SEQUENCE [LARGE SCALE GENOMIC DNA]</scope>
</reference>
<proteinExistence type="predicted"/>
<keyword evidence="2" id="KW-1185">Reference proteome</keyword>
<evidence type="ECO:0000313" key="1">
    <source>
        <dbReference type="EnsemblPlants" id="AVESA.00010b.r2.5DG0933920.1.CDS"/>
    </source>
</evidence>
<dbReference type="EnsemblPlants" id="AVESA.00010b.r2.5DG0933920.1">
    <property type="protein sequence ID" value="AVESA.00010b.r2.5DG0933920.1.CDS"/>
    <property type="gene ID" value="AVESA.00010b.r2.5DG0933920"/>
</dbReference>
<accession>A0ACD5Y8R0</accession>
<organism evidence="1 2">
    <name type="scientific">Avena sativa</name>
    <name type="common">Oat</name>
    <dbReference type="NCBI Taxonomy" id="4498"/>
    <lineage>
        <taxon>Eukaryota</taxon>
        <taxon>Viridiplantae</taxon>
        <taxon>Streptophyta</taxon>
        <taxon>Embryophyta</taxon>
        <taxon>Tracheophyta</taxon>
        <taxon>Spermatophyta</taxon>
        <taxon>Magnoliopsida</taxon>
        <taxon>Liliopsida</taxon>
        <taxon>Poales</taxon>
        <taxon>Poaceae</taxon>
        <taxon>BOP clade</taxon>
        <taxon>Pooideae</taxon>
        <taxon>Poodae</taxon>
        <taxon>Poeae</taxon>
        <taxon>Poeae Chloroplast Group 1 (Aveneae type)</taxon>
        <taxon>Aveninae</taxon>
        <taxon>Avena</taxon>
    </lineage>
</organism>
<sequence length="681" mass="77323">MGSFLPRSTAPLSISYSSFCAEVFSREGSREEGQRRLEKMSSTEASSIPFHMIKTITDDFSEAKKIGSGVYGEVYRQWRRQLSQGLLNGDEVAVKRLFPVNDIDDVVFSNEFSNLMKVQHKNIVRLLHYSYEKLYKHTEHNGQFSFSEVTDRALCFEYMTLGSLSKHISDESCVYDWPTTYKIIKGTCEGLHHLHKGGGEKSCIYHLNLKPDNILLDENLVPKIGDFGLSRLFGDSNTHQTSRTKGTIGFVPSEYINNYKVTPKNDVFSLGVIIFYILTGGKGYGDYSNALRRQNYSTNIDQGFIESVKDYWKKTVGYRWDKTDILGITKCAEIAISCVHAGRDSRPSMVEIIVNLNKLDAQIEKILKNDPKPLPLIRMVQYEKLTLMERSPVVMEAIKEKMSLLDSGKGNRTMEQQNVLEGILEGSMKPTHLPLETLWNITEDFSVDRIIGEGGFGKVYKGVVGNKNVAVKRIRSSMTINQKLFRREVDSQMDVNHENIVRFLVLCSHTVETPMENPEAQGRYIYAEIRERLLCFEFVSNGSLDKYITDELRGLEWGTRYRIIKGICAGLHYLHTEKHILHMDLKPANILLDNQMVPKITDFGLSRPMEISQTMTTHYFSSPGYGAPENLFGRGSMSVKSDMYSLGAIIIEMVTGQKGIPANNNNFKSYVQQNKNFTSSP</sequence>